<feature type="transmembrane region" description="Helical" evidence="8">
    <location>
        <begin position="173"/>
        <end position="193"/>
    </location>
</feature>
<name>A0A6M1SVL5_9BACT</name>
<evidence type="ECO:0000256" key="3">
    <source>
        <dbReference type="ARBA" id="ARBA00022448"/>
    </source>
</evidence>
<evidence type="ECO:0000256" key="1">
    <source>
        <dbReference type="ARBA" id="ARBA00004651"/>
    </source>
</evidence>
<dbReference type="InterPro" id="IPR000522">
    <property type="entry name" value="ABC_transptr_permease_BtuC"/>
</dbReference>
<evidence type="ECO:0000313" key="9">
    <source>
        <dbReference type="EMBL" id="NGP76166.1"/>
    </source>
</evidence>
<dbReference type="EMBL" id="JAALLT010000002">
    <property type="protein sequence ID" value="NGP76166.1"/>
    <property type="molecule type" value="Genomic_DNA"/>
</dbReference>
<proteinExistence type="inferred from homology"/>
<keyword evidence="10" id="KW-1185">Reference proteome</keyword>
<evidence type="ECO:0000256" key="6">
    <source>
        <dbReference type="ARBA" id="ARBA00022989"/>
    </source>
</evidence>
<feature type="transmembrane region" description="Helical" evidence="8">
    <location>
        <begin position="143"/>
        <end position="167"/>
    </location>
</feature>
<gene>
    <name evidence="9" type="ORF">G3570_05955</name>
</gene>
<dbReference type="Pfam" id="PF01032">
    <property type="entry name" value="FecCD"/>
    <property type="match status" value="1"/>
</dbReference>
<comment type="caution">
    <text evidence="9">The sequence shown here is derived from an EMBL/GenBank/DDBJ whole genome shotgun (WGS) entry which is preliminary data.</text>
</comment>
<feature type="transmembrane region" description="Helical" evidence="8">
    <location>
        <begin position="205"/>
        <end position="238"/>
    </location>
</feature>
<accession>A0A6M1SVL5</accession>
<feature type="transmembrane region" description="Helical" evidence="8">
    <location>
        <begin position="334"/>
        <end position="354"/>
    </location>
</feature>
<evidence type="ECO:0000256" key="4">
    <source>
        <dbReference type="ARBA" id="ARBA00022475"/>
    </source>
</evidence>
<dbReference type="GO" id="GO:0033214">
    <property type="term" value="P:siderophore-iron import into cell"/>
    <property type="evidence" value="ECO:0007669"/>
    <property type="project" value="TreeGrafter"/>
</dbReference>
<evidence type="ECO:0000256" key="5">
    <source>
        <dbReference type="ARBA" id="ARBA00022692"/>
    </source>
</evidence>
<comment type="similarity">
    <text evidence="2">Belongs to the binding-protein-dependent transport system permease family. FecCD subfamily.</text>
</comment>
<dbReference type="SUPFAM" id="SSF81345">
    <property type="entry name" value="ABC transporter involved in vitamin B12 uptake, BtuC"/>
    <property type="match status" value="1"/>
</dbReference>
<evidence type="ECO:0000256" key="7">
    <source>
        <dbReference type="ARBA" id="ARBA00023136"/>
    </source>
</evidence>
<dbReference type="PANTHER" id="PTHR30472">
    <property type="entry name" value="FERRIC ENTEROBACTIN TRANSPORT SYSTEM PERMEASE PROTEIN"/>
    <property type="match status" value="1"/>
</dbReference>
<dbReference type="PANTHER" id="PTHR30472:SF41">
    <property type="entry name" value="TRANSPORT SYSTEM PERMEASE PROTEIN"/>
    <property type="match status" value="1"/>
</dbReference>
<dbReference type="GO" id="GO:0022857">
    <property type="term" value="F:transmembrane transporter activity"/>
    <property type="evidence" value="ECO:0007669"/>
    <property type="project" value="InterPro"/>
</dbReference>
<organism evidence="9 10">
    <name type="scientific">Halalkalibaculum roseum</name>
    <dbReference type="NCBI Taxonomy" id="2709311"/>
    <lineage>
        <taxon>Bacteria</taxon>
        <taxon>Pseudomonadati</taxon>
        <taxon>Balneolota</taxon>
        <taxon>Balneolia</taxon>
        <taxon>Balneolales</taxon>
        <taxon>Balneolaceae</taxon>
        <taxon>Halalkalibaculum</taxon>
    </lineage>
</organism>
<feature type="transmembrane region" description="Helical" evidence="8">
    <location>
        <begin position="25"/>
        <end position="58"/>
    </location>
</feature>
<keyword evidence="5 8" id="KW-0812">Transmembrane</keyword>
<keyword evidence="4" id="KW-1003">Cell membrane</keyword>
<feature type="transmembrane region" description="Helical" evidence="8">
    <location>
        <begin position="306"/>
        <end position="328"/>
    </location>
</feature>
<feature type="transmembrane region" description="Helical" evidence="8">
    <location>
        <begin position="112"/>
        <end position="136"/>
    </location>
</feature>
<dbReference type="AlphaFoldDB" id="A0A6M1SVL5"/>
<dbReference type="CDD" id="cd06550">
    <property type="entry name" value="TM_ABC_iron-siderophores_like"/>
    <property type="match status" value="1"/>
</dbReference>
<dbReference type="GO" id="GO:0005886">
    <property type="term" value="C:plasma membrane"/>
    <property type="evidence" value="ECO:0007669"/>
    <property type="project" value="UniProtKB-SubCell"/>
</dbReference>
<evidence type="ECO:0000256" key="2">
    <source>
        <dbReference type="ARBA" id="ARBA00007935"/>
    </source>
</evidence>
<evidence type="ECO:0000313" key="10">
    <source>
        <dbReference type="Proteomes" id="UP000473278"/>
    </source>
</evidence>
<comment type="subcellular location">
    <subcellularLocation>
        <location evidence="1">Cell membrane</location>
        <topology evidence="1">Multi-pass membrane protein</topology>
    </subcellularLocation>
</comment>
<feature type="transmembrane region" description="Helical" evidence="8">
    <location>
        <begin position="79"/>
        <end position="100"/>
    </location>
</feature>
<keyword evidence="6 8" id="KW-1133">Transmembrane helix</keyword>
<protein>
    <submittedName>
        <fullName evidence="9">Iron ABC transporter permease</fullName>
    </submittedName>
</protein>
<keyword evidence="7 8" id="KW-0472">Membrane</keyword>
<reference evidence="9 10" key="1">
    <citation type="submission" date="2020-02" db="EMBL/GenBank/DDBJ databases">
        <title>Balneolaceae bacterium YR4-1, complete genome.</title>
        <authorList>
            <person name="Li Y."/>
            <person name="Wu S."/>
        </authorList>
    </citation>
    <scope>NUCLEOTIDE SEQUENCE [LARGE SCALE GENOMIC DNA]</scope>
    <source>
        <strain evidence="9 10">YR4-1</strain>
    </source>
</reference>
<feature type="transmembrane region" description="Helical" evidence="8">
    <location>
        <begin position="264"/>
        <end position="294"/>
    </location>
</feature>
<dbReference type="Gene3D" id="1.10.3470.10">
    <property type="entry name" value="ABC transporter involved in vitamin B12 uptake, BtuC"/>
    <property type="match status" value="1"/>
</dbReference>
<keyword evidence="3" id="KW-0813">Transport</keyword>
<dbReference type="Proteomes" id="UP000473278">
    <property type="component" value="Unassembled WGS sequence"/>
</dbReference>
<sequence>MWVLMSSSEVHTKHKWPDTTINTGYLLLLVAGVAVLFLGNIALGSVSIPIGDIINILFRGESDNAAWVKIIENIRIPRAFTAILAGSALSVGGLLMQTLFRNPLAGPSVLGITAGASLGVAIVMLTAGTITSIFAIQQLGSLGSWMIIVAASIGSAAVLLLILLISMRIRDSVTLLIIGLMIGNMTIALVSIWQYFSNPEQIRDYLIWTFGSLGGVTSGQLWLLTPVVVVGSFIAFGLSKNLNGMLLGENYARSMGLSVQRSRIWIILSTSLLAGGVTAFCGPIGFVGVAVPHLTRSLLNTNEHRILIPATFLMGAMLMLACDIVAQVPGSSTTLPISAVTSMVGSPVVIWVIIKRKNLQASFS</sequence>
<evidence type="ECO:0000256" key="8">
    <source>
        <dbReference type="SAM" id="Phobius"/>
    </source>
</evidence>
<dbReference type="InterPro" id="IPR037294">
    <property type="entry name" value="ABC_BtuC-like"/>
</dbReference>